<evidence type="ECO:0008006" key="4">
    <source>
        <dbReference type="Google" id="ProtNLM"/>
    </source>
</evidence>
<feature type="region of interest" description="Disordered" evidence="1">
    <location>
        <begin position="1"/>
        <end position="21"/>
    </location>
</feature>
<evidence type="ECO:0000313" key="2">
    <source>
        <dbReference type="EMBL" id="KAG8185397.1"/>
    </source>
</evidence>
<organism evidence="2 3">
    <name type="scientific">Oedothorax gibbosus</name>
    <dbReference type="NCBI Taxonomy" id="931172"/>
    <lineage>
        <taxon>Eukaryota</taxon>
        <taxon>Metazoa</taxon>
        <taxon>Ecdysozoa</taxon>
        <taxon>Arthropoda</taxon>
        <taxon>Chelicerata</taxon>
        <taxon>Arachnida</taxon>
        <taxon>Araneae</taxon>
        <taxon>Araneomorphae</taxon>
        <taxon>Entelegynae</taxon>
        <taxon>Araneoidea</taxon>
        <taxon>Linyphiidae</taxon>
        <taxon>Erigoninae</taxon>
        <taxon>Oedothorax</taxon>
    </lineage>
</organism>
<comment type="caution">
    <text evidence="2">The sequence shown here is derived from an EMBL/GenBank/DDBJ whole genome shotgun (WGS) entry which is preliminary data.</text>
</comment>
<evidence type="ECO:0000313" key="3">
    <source>
        <dbReference type="Proteomes" id="UP000827092"/>
    </source>
</evidence>
<reference evidence="2 3" key="1">
    <citation type="journal article" date="2022" name="Nat. Ecol. Evol.">
        <title>A masculinizing supergene underlies an exaggerated male reproductive morph in a spider.</title>
        <authorList>
            <person name="Hendrickx F."/>
            <person name="De Corte Z."/>
            <person name="Sonet G."/>
            <person name="Van Belleghem S.M."/>
            <person name="Kostlbacher S."/>
            <person name="Vangestel C."/>
        </authorList>
    </citation>
    <scope>NUCLEOTIDE SEQUENCE [LARGE SCALE GENOMIC DNA]</scope>
    <source>
        <strain evidence="2">W744_W776</strain>
    </source>
</reference>
<name>A0AAV6UMD8_9ARAC</name>
<accession>A0AAV6UMD8</accession>
<dbReference type="EMBL" id="JAFNEN010000336">
    <property type="protein sequence ID" value="KAG8185397.1"/>
    <property type="molecule type" value="Genomic_DNA"/>
</dbReference>
<dbReference type="AlphaFoldDB" id="A0AAV6UMD8"/>
<gene>
    <name evidence="2" type="ORF">JTE90_018618</name>
</gene>
<proteinExistence type="predicted"/>
<dbReference type="Proteomes" id="UP000827092">
    <property type="component" value="Unassembled WGS sequence"/>
</dbReference>
<sequence>MDNSEGKKKKKRPGSFYRNEATKKNIEKVRSFSFMKGWLQKDEDVANNGSEAVGTTLDRDFDVCVGVTIDQDDVANNESGALEATMDQDNGTSIDMTLDLVDDGSVHEAEERLMSMTQSESR</sequence>
<evidence type="ECO:0000256" key="1">
    <source>
        <dbReference type="SAM" id="MobiDB-lite"/>
    </source>
</evidence>
<protein>
    <recommendedName>
        <fullName evidence="4">Zinc finger protein</fullName>
    </recommendedName>
</protein>
<keyword evidence="3" id="KW-1185">Reference proteome</keyword>